<reference evidence="1" key="1">
    <citation type="submission" date="2022-09" db="EMBL/GenBank/DDBJ databases">
        <title>Fusarium specimens isolated from Avocado Roots.</title>
        <authorList>
            <person name="Stajich J."/>
            <person name="Roper C."/>
            <person name="Heimlech-Rivalta G."/>
        </authorList>
    </citation>
    <scope>NUCLEOTIDE SEQUENCE</scope>
    <source>
        <strain evidence="1">A02</strain>
    </source>
</reference>
<gene>
    <name evidence="1" type="ORF">NW755_009549</name>
</gene>
<sequence>MDIREELAMISSVFSEQERAIQTVMRTFEKLMKDPAANTPRDQLHEAELGIALWVKRLSNIDQRAQVVEKALKVPRSS</sequence>
<proteinExistence type="predicted"/>
<dbReference type="Proteomes" id="UP001152087">
    <property type="component" value="Unassembled WGS sequence"/>
</dbReference>
<dbReference type="AlphaFoldDB" id="A0A9W8R2Q2"/>
<evidence type="ECO:0000313" key="1">
    <source>
        <dbReference type="EMBL" id="KAJ4183514.1"/>
    </source>
</evidence>
<comment type="caution">
    <text evidence="1">The sequence shown here is derived from an EMBL/GenBank/DDBJ whole genome shotgun (WGS) entry which is preliminary data.</text>
</comment>
<dbReference type="EMBL" id="JAOQAV010000029">
    <property type="protein sequence ID" value="KAJ4183514.1"/>
    <property type="molecule type" value="Genomic_DNA"/>
</dbReference>
<protein>
    <submittedName>
        <fullName evidence="1">Uncharacterized protein</fullName>
    </submittedName>
</protein>
<organism evidence="1 2">
    <name type="scientific">Fusarium falciforme</name>
    <dbReference type="NCBI Taxonomy" id="195108"/>
    <lineage>
        <taxon>Eukaryota</taxon>
        <taxon>Fungi</taxon>
        <taxon>Dikarya</taxon>
        <taxon>Ascomycota</taxon>
        <taxon>Pezizomycotina</taxon>
        <taxon>Sordariomycetes</taxon>
        <taxon>Hypocreomycetidae</taxon>
        <taxon>Hypocreales</taxon>
        <taxon>Nectriaceae</taxon>
        <taxon>Fusarium</taxon>
        <taxon>Fusarium solani species complex</taxon>
    </lineage>
</organism>
<accession>A0A9W8R2Q2</accession>
<evidence type="ECO:0000313" key="2">
    <source>
        <dbReference type="Proteomes" id="UP001152087"/>
    </source>
</evidence>
<name>A0A9W8R2Q2_9HYPO</name>
<keyword evidence="2" id="KW-1185">Reference proteome</keyword>